<evidence type="ECO:0000256" key="3">
    <source>
        <dbReference type="ARBA" id="ARBA00022692"/>
    </source>
</evidence>
<dbReference type="AlphaFoldDB" id="A0A853GZ38"/>
<evidence type="ECO:0000256" key="2">
    <source>
        <dbReference type="ARBA" id="ARBA00022475"/>
    </source>
</evidence>
<dbReference type="InterPro" id="IPR032807">
    <property type="entry name" value="GNVR"/>
</dbReference>
<protein>
    <submittedName>
        <fullName evidence="9">LPS O-antigen chain length determinant protein WzzB</fullName>
    </submittedName>
</protein>
<evidence type="ECO:0000259" key="7">
    <source>
        <dbReference type="Pfam" id="PF02706"/>
    </source>
</evidence>
<evidence type="ECO:0000256" key="4">
    <source>
        <dbReference type="ARBA" id="ARBA00022989"/>
    </source>
</evidence>
<keyword evidence="10" id="KW-1185">Reference proteome</keyword>
<dbReference type="InterPro" id="IPR050445">
    <property type="entry name" value="Bact_polysacc_biosynth/exp"/>
</dbReference>
<dbReference type="RefSeq" id="WP_130038503.1">
    <property type="nucleotide sequence ID" value="NZ_JACCEV010000001.1"/>
</dbReference>
<dbReference type="Pfam" id="PF13807">
    <property type="entry name" value="GNVR"/>
    <property type="match status" value="1"/>
</dbReference>
<name>A0A853GZ38_9BURK</name>
<dbReference type="GO" id="GO:0005886">
    <property type="term" value="C:plasma membrane"/>
    <property type="evidence" value="ECO:0007669"/>
    <property type="project" value="UniProtKB-SubCell"/>
</dbReference>
<keyword evidence="4 6" id="KW-1133">Transmembrane helix</keyword>
<keyword evidence="5 6" id="KW-0472">Membrane</keyword>
<dbReference type="EMBL" id="JACCEV010000001">
    <property type="protein sequence ID" value="NYT84325.1"/>
    <property type="molecule type" value="Genomic_DNA"/>
</dbReference>
<keyword evidence="2" id="KW-1003">Cell membrane</keyword>
<evidence type="ECO:0000313" key="9">
    <source>
        <dbReference type="EMBL" id="NYT84325.1"/>
    </source>
</evidence>
<evidence type="ECO:0000256" key="6">
    <source>
        <dbReference type="SAM" id="Phobius"/>
    </source>
</evidence>
<evidence type="ECO:0000259" key="8">
    <source>
        <dbReference type="Pfam" id="PF13807"/>
    </source>
</evidence>
<dbReference type="SUPFAM" id="SSF160355">
    <property type="entry name" value="Bacterial polysaccharide co-polymerase-like"/>
    <property type="match status" value="1"/>
</dbReference>
<evidence type="ECO:0000256" key="1">
    <source>
        <dbReference type="ARBA" id="ARBA00004651"/>
    </source>
</evidence>
<sequence>MEQQGQHRNATAPSDEIDLRELLCTLWKAKWLIVATTLVVAGAAAAYTFLSPPIYETRLQTLPPTPSGLASYNMANQLSGPAISGVGINGSDNAVAAITPDDAYNTFLRNLNSVTLRQQFFTKIYLPAHPGSDTPASQDRLWKRFNKELNIKLPQQKDDDELMTLALQGEDPATIADWANRYVQAAITISQKELLETLSSAIQLRLQSTQDQIATLRKVAETTRQDSIARLKEALTLAESIGLSTPPDTGNLITSYTGATTYLRGSKALRAELKLLEQRQSDDPYIEELPNLLKKQSLLQKIDLAPQHVAVATIDQAATVPQEPIKPRKMLILALGIILGGMLGIFTALIRQMFK</sequence>
<organism evidence="9 10">
    <name type="scientific">Pollutimonas harenae</name>
    <dbReference type="NCBI Taxonomy" id="657015"/>
    <lineage>
        <taxon>Bacteria</taxon>
        <taxon>Pseudomonadati</taxon>
        <taxon>Pseudomonadota</taxon>
        <taxon>Betaproteobacteria</taxon>
        <taxon>Burkholderiales</taxon>
        <taxon>Alcaligenaceae</taxon>
        <taxon>Pollutimonas</taxon>
    </lineage>
</organism>
<evidence type="ECO:0000256" key="5">
    <source>
        <dbReference type="ARBA" id="ARBA00023136"/>
    </source>
</evidence>
<reference evidence="9 10" key="1">
    <citation type="submission" date="2020-07" db="EMBL/GenBank/DDBJ databases">
        <title>Taxonomic revisions and descriptions of new bacterial species based on genomic comparisons in the high-G+C-content subgroup of the family Alcaligenaceae.</title>
        <authorList>
            <person name="Szabo A."/>
            <person name="Felfoldi T."/>
        </authorList>
    </citation>
    <scope>NUCLEOTIDE SEQUENCE [LARGE SCALE GENOMIC DNA]</scope>
    <source>
        <strain evidence="9 10">DSM 25667</strain>
    </source>
</reference>
<dbReference type="PANTHER" id="PTHR32309">
    <property type="entry name" value="TYROSINE-PROTEIN KINASE"/>
    <property type="match status" value="1"/>
</dbReference>
<comment type="caution">
    <text evidence="9">The sequence shown here is derived from an EMBL/GenBank/DDBJ whole genome shotgun (WGS) entry which is preliminary data.</text>
</comment>
<feature type="transmembrane region" description="Helical" evidence="6">
    <location>
        <begin position="31"/>
        <end position="50"/>
    </location>
</feature>
<dbReference type="Proteomes" id="UP000554144">
    <property type="component" value="Unassembled WGS sequence"/>
</dbReference>
<evidence type="ECO:0000313" key="10">
    <source>
        <dbReference type="Proteomes" id="UP000554144"/>
    </source>
</evidence>
<keyword evidence="3 6" id="KW-0812">Transmembrane</keyword>
<dbReference type="GO" id="GO:0004713">
    <property type="term" value="F:protein tyrosine kinase activity"/>
    <property type="evidence" value="ECO:0007669"/>
    <property type="project" value="TreeGrafter"/>
</dbReference>
<dbReference type="OrthoDB" id="8681491at2"/>
<feature type="transmembrane region" description="Helical" evidence="6">
    <location>
        <begin position="331"/>
        <end position="350"/>
    </location>
</feature>
<dbReference type="PANTHER" id="PTHR32309:SF13">
    <property type="entry name" value="FERRIC ENTEROBACTIN TRANSPORT PROTEIN FEPE"/>
    <property type="match status" value="1"/>
</dbReference>
<comment type="subcellular location">
    <subcellularLocation>
        <location evidence="1">Cell membrane</location>
        <topology evidence="1">Multi-pass membrane protein</topology>
    </subcellularLocation>
</comment>
<dbReference type="Gene3D" id="3.30.1890.10">
    <property type="entry name" value="FepE-like"/>
    <property type="match status" value="1"/>
</dbReference>
<feature type="domain" description="Tyrosine-protein kinase G-rich" evidence="8">
    <location>
        <begin position="292"/>
        <end position="353"/>
    </location>
</feature>
<proteinExistence type="predicted"/>
<dbReference type="Pfam" id="PF02706">
    <property type="entry name" value="Wzz"/>
    <property type="match status" value="1"/>
</dbReference>
<accession>A0A853GZ38</accession>
<dbReference type="InterPro" id="IPR003856">
    <property type="entry name" value="LPS_length_determ_N"/>
</dbReference>
<gene>
    <name evidence="9" type="ORF">H0A62_01805</name>
</gene>
<feature type="domain" description="Polysaccharide chain length determinant N-terminal" evidence="7">
    <location>
        <begin position="15"/>
        <end position="123"/>
    </location>
</feature>